<proteinExistence type="predicted"/>
<feature type="compositionally biased region" description="Basic residues" evidence="5">
    <location>
        <begin position="21"/>
        <end position="31"/>
    </location>
</feature>
<feature type="compositionally biased region" description="Basic and acidic residues" evidence="5">
    <location>
        <begin position="32"/>
        <end position="41"/>
    </location>
</feature>
<accession>A0ABX5XYQ8</accession>
<evidence type="ECO:0000259" key="6">
    <source>
        <dbReference type="PROSITE" id="PS51898"/>
    </source>
</evidence>
<dbReference type="InterPro" id="IPR010998">
    <property type="entry name" value="Integrase_recombinase_N"/>
</dbReference>
<feature type="compositionally biased region" description="Polar residues" evidence="5">
    <location>
        <begin position="1"/>
        <end position="11"/>
    </location>
</feature>
<dbReference type="InterPro" id="IPR044068">
    <property type="entry name" value="CB"/>
</dbReference>
<protein>
    <recommendedName>
        <fullName evidence="10">Core-binding (CB) domain-containing protein</fullName>
    </recommendedName>
</protein>
<dbReference type="EMBL" id="CP036432">
    <property type="protein sequence ID" value="QDV87173.1"/>
    <property type="molecule type" value="Genomic_DNA"/>
</dbReference>
<evidence type="ECO:0000256" key="1">
    <source>
        <dbReference type="ARBA" id="ARBA00022908"/>
    </source>
</evidence>
<reference evidence="8 9" key="1">
    <citation type="submission" date="2019-02" db="EMBL/GenBank/DDBJ databases">
        <title>Deep-cultivation of Planctomycetes and their phenomic and genomic characterization uncovers novel biology.</title>
        <authorList>
            <person name="Wiegand S."/>
            <person name="Jogler M."/>
            <person name="Boedeker C."/>
            <person name="Pinto D."/>
            <person name="Vollmers J."/>
            <person name="Rivas-Marin E."/>
            <person name="Kohn T."/>
            <person name="Peeters S.H."/>
            <person name="Heuer A."/>
            <person name="Rast P."/>
            <person name="Oberbeckmann S."/>
            <person name="Bunk B."/>
            <person name="Jeske O."/>
            <person name="Meyerdierks A."/>
            <person name="Storesund J.E."/>
            <person name="Kallscheuer N."/>
            <person name="Luecker S."/>
            <person name="Lage O.M."/>
            <person name="Pohl T."/>
            <person name="Merkel B.J."/>
            <person name="Hornburger P."/>
            <person name="Mueller R.-W."/>
            <person name="Bruemmer F."/>
            <person name="Labrenz M."/>
            <person name="Spormann A.M."/>
            <person name="Op den Camp H."/>
            <person name="Overmann J."/>
            <person name="Amann R."/>
            <person name="Jetten M.S.M."/>
            <person name="Mascher T."/>
            <person name="Medema M.H."/>
            <person name="Devos D.P."/>
            <person name="Kaster A.-K."/>
            <person name="Ovreas L."/>
            <person name="Rohde M."/>
            <person name="Galperin M.Y."/>
            <person name="Jogler C."/>
        </authorList>
    </citation>
    <scope>NUCLEOTIDE SEQUENCE [LARGE SCALE GENOMIC DNA]</scope>
    <source>
        <strain evidence="8 9">TBK1r</strain>
    </source>
</reference>
<dbReference type="RefSeq" id="WP_145218707.1">
    <property type="nucleotide sequence ID" value="NZ_CP036432.1"/>
</dbReference>
<sequence>MPRKVNQSNYPELTYQEKQGKRPRWRKRHKGKEYSWPRNDGESLDASYRRALAAWQKKKAELDSAAEDEANIAARAEAYWTNRVAELEAVIESVESDPKAVGKTTEHAEWLKLKQLRQLYEERAILAERPLPLDANGELLSPKSVPAPWDLKIEKPARDAAGETMRTAIDTFLGRQLAKHKKGELSAKRYGALKAALNHACEILDESSPIEAFNGLWLERYRDELEQSILAKDLAPSSGRDRLQALKQFVRWAYERGTIERPRNLDSKDMNIRASTPNPKVFNDTELTTLFAGEPSERLRLYLLLMLNIGATQKDLADLRKDQFDARAGTITRQRSKTSANHSDSVPTVTWTLWPETLTLLKKHRNKDKSEDLLLTNENGRPLKTVEIVDGNERVIDNVKSAYRRLREKMKRRGTDVGKPMKLLRATGATKLGSHPDYARYAQYFLAQSGRTVADRHYVVPSQDQFDKAVLWLGAQWPDLSGVKKG</sequence>
<keyword evidence="2 4" id="KW-0238">DNA-binding</keyword>
<dbReference type="PROSITE" id="PS51898">
    <property type="entry name" value="TYR_RECOMBINASE"/>
    <property type="match status" value="1"/>
</dbReference>
<feature type="region of interest" description="Disordered" evidence="5">
    <location>
        <begin position="1"/>
        <end position="42"/>
    </location>
</feature>
<evidence type="ECO:0000256" key="2">
    <source>
        <dbReference type="ARBA" id="ARBA00023125"/>
    </source>
</evidence>
<evidence type="ECO:0008006" key="10">
    <source>
        <dbReference type="Google" id="ProtNLM"/>
    </source>
</evidence>
<name>A0ABX5XYQ8_9BACT</name>
<dbReference type="InterPro" id="IPR013762">
    <property type="entry name" value="Integrase-like_cat_sf"/>
</dbReference>
<organism evidence="8 9">
    <name type="scientific">Stieleria magnilauensis</name>
    <dbReference type="NCBI Taxonomy" id="2527963"/>
    <lineage>
        <taxon>Bacteria</taxon>
        <taxon>Pseudomonadati</taxon>
        <taxon>Planctomycetota</taxon>
        <taxon>Planctomycetia</taxon>
        <taxon>Pirellulales</taxon>
        <taxon>Pirellulaceae</taxon>
        <taxon>Stieleria</taxon>
    </lineage>
</organism>
<feature type="domain" description="Tyr recombinase" evidence="6">
    <location>
        <begin position="277"/>
        <end position="471"/>
    </location>
</feature>
<evidence type="ECO:0000259" key="7">
    <source>
        <dbReference type="PROSITE" id="PS51900"/>
    </source>
</evidence>
<evidence type="ECO:0000256" key="3">
    <source>
        <dbReference type="ARBA" id="ARBA00023172"/>
    </source>
</evidence>
<dbReference type="SUPFAM" id="SSF56349">
    <property type="entry name" value="DNA breaking-rejoining enzymes"/>
    <property type="match status" value="1"/>
</dbReference>
<evidence type="ECO:0000256" key="4">
    <source>
        <dbReference type="PROSITE-ProRule" id="PRU01248"/>
    </source>
</evidence>
<dbReference type="PROSITE" id="PS51900">
    <property type="entry name" value="CB"/>
    <property type="match status" value="1"/>
</dbReference>
<feature type="domain" description="Core-binding (CB)" evidence="7">
    <location>
        <begin position="163"/>
        <end position="254"/>
    </location>
</feature>
<evidence type="ECO:0000256" key="5">
    <source>
        <dbReference type="SAM" id="MobiDB-lite"/>
    </source>
</evidence>
<keyword evidence="9" id="KW-1185">Reference proteome</keyword>
<dbReference type="InterPro" id="IPR011010">
    <property type="entry name" value="DNA_brk_join_enz"/>
</dbReference>
<dbReference type="Gene3D" id="1.10.443.10">
    <property type="entry name" value="Intergrase catalytic core"/>
    <property type="match status" value="1"/>
</dbReference>
<keyword evidence="1" id="KW-0229">DNA integration</keyword>
<evidence type="ECO:0000313" key="9">
    <source>
        <dbReference type="Proteomes" id="UP000318081"/>
    </source>
</evidence>
<dbReference type="Gene3D" id="1.10.150.130">
    <property type="match status" value="1"/>
</dbReference>
<keyword evidence="3" id="KW-0233">DNA recombination</keyword>
<dbReference type="Proteomes" id="UP000318081">
    <property type="component" value="Chromosome"/>
</dbReference>
<gene>
    <name evidence="8" type="ORF">TBK1r_62020</name>
</gene>
<dbReference type="InterPro" id="IPR002104">
    <property type="entry name" value="Integrase_catalytic"/>
</dbReference>
<evidence type="ECO:0000313" key="8">
    <source>
        <dbReference type="EMBL" id="QDV87173.1"/>
    </source>
</evidence>